<proteinExistence type="inferred from homology"/>
<dbReference type="Pfam" id="PF00702">
    <property type="entry name" value="Hydrolase"/>
    <property type="match status" value="1"/>
</dbReference>
<dbReference type="PANTHER" id="PTHR46193:SF10">
    <property type="entry name" value="6-PHOSPHOGLUCONATE PHOSPHATASE"/>
    <property type="match status" value="1"/>
</dbReference>
<dbReference type="Proteomes" id="UP001597365">
    <property type="component" value="Unassembled WGS sequence"/>
</dbReference>
<dbReference type="CDD" id="cd07526">
    <property type="entry name" value="HAD_BPGM_like"/>
    <property type="match status" value="1"/>
</dbReference>
<dbReference type="EMBL" id="JBHUFU010000035">
    <property type="protein sequence ID" value="MFD1833397.1"/>
    <property type="molecule type" value="Genomic_DNA"/>
</dbReference>
<dbReference type="RefSeq" id="WP_380905220.1">
    <property type="nucleotide sequence ID" value="NZ_JBHUFU010000035.1"/>
</dbReference>
<dbReference type="Gene3D" id="1.10.150.240">
    <property type="entry name" value="Putative phosphatase, domain 2"/>
    <property type="match status" value="1"/>
</dbReference>
<dbReference type="PANTHER" id="PTHR46193">
    <property type="entry name" value="6-PHOSPHOGLUCONATE PHOSPHATASE"/>
    <property type="match status" value="1"/>
</dbReference>
<comment type="similarity">
    <text evidence="2">Belongs to the HAD-like hydrolase superfamily. CbbY/CbbZ/Gph/YieH family.</text>
</comment>
<dbReference type="SUPFAM" id="SSF56784">
    <property type="entry name" value="HAD-like"/>
    <property type="match status" value="1"/>
</dbReference>
<dbReference type="InterPro" id="IPR006439">
    <property type="entry name" value="HAD-SF_hydro_IA"/>
</dbReference>
<evidence type="ECO:0000313" key="5">
    <source>
        <dbReference type="EMBL" id="MFD1833397.1"/>
    </source>
</evidence>
<evidence type="ECO:0000256" key="3">
    <source>
        <dbReference type="ARBA" id="ARBA00022723"/>
    </source>
</evidence>
<keyword evidence="5" id="KW-0378">Hydrolase</keyword>
<evidence type="ECO:0000256" key="2">
    <source>
        <dbReference type="ARBA" id="ARBA00006171"/>
    </source>
</evidence>
<organism evidence="5 6">
    <name type="scientific">Streptomyces desertarenae</name>
    <dbReference type="NCBI Taxonomy" id="2666184"/>
    <lineage>
        <taxon>Bacteria</taxon>
        <taxon>Bacillati</taxon>
        <taxon>Actinomycetota</taxon>
        <taxon>Actinomycetes</taxon>
        <taxon>Kitasatosporales</taxon>
        <taxon>Streptomycetaceae</taxon>
        <taxon>Streptomyces</taxon>
    </lineage>
</organism>
<dbReference type="GO" id="GO:0016787">
    <property type="term" value="F:hydrolase activity"/>
    <property type="evidence" value="ECO:0007669"/>
    <property type="project" value="UniProtKB-KW"/>
</dbReference>
<comment type="caution">
    <text evidence="5">The sequence shown here is derived from an EMBL/GenBank/DDBJ whole genome shotgun (WGS) entry which is preliminary data.</text>
</comment>
<dbReference type="SFLD" id="SFLDG01135">
    <property type="entry name" value="C1.5.6:_HAD__Beta-PGM__Phospha"/>
    <property type="match status" value="1"/>
</dbReference>
<dbReference type="InterPro" id="IPR051600">
    <property type="entry name" value="Beta-PGM-like"/>
</dbReference>
<keyword evidence="4" id="KW-0460">Magnesium</keyword>
<keyword evidence="3" id="KW-0479">Metal-binding</keyword>
<dbReference type="Gene3D" id="3.40.50.1000">
    <property type="entry name" value="HAD superfamily/HAD-like"/>
    <property type="match status" value="1"/>
</dbReference>
<evidence type="ECO:0000256" key="1">
    <source>
        <dbReference type="ARBA" id="ARBA00001946"/>
    </source>
</evidence>
<evidence type="ECO:0000256" key="4">
    <source>
        <dbReference type="ARBA" id="ARBA00022842"/>
    </source>
</evidence>
<protein>
    <submittedName>
        <fullName evidence="5">HAD family hydrolase</fullName>
    </submittedName>
</protein>
<sequence length="228" mass="24800">MERNLVIFDCDGVLVDSERHSAEALREMAAQEGLPLSPAAALAFIRGRKVATWVSELEERLGRNLPADFIPSFRRRAAERFDTGLEPVPRVRELLDGLRLPYCTASSAPREKILHTLGLTGLLHLFEGRIYSAYEVGAWKPDPALFLHAAREMGAPAHRCIVVEDSLVGVQAGVAAGMTVFGYAPSENGTSSALTEAGAITFESMDDLPELLASLPRTRRVSTSVSVR</sequence>
<comment type="cofactor">
    <cofactor evidence="1">
        <name>Mg(2+)</name>
        <dbReference type="ChEBI" id="CHEBI:18420"/>
    </cofactor>
</comment>
<dbReference type="SFLD" id="SFLDG01129">
    <property type="entry name" value="C1.5:_HAD__Beta-PGM__Phosphata"/>
    <property type="match status" value="1"/>
</dbReference>
<dbReference type="InterPro" id="IPR036412">
    <property type="entry name" value="HAD-like_sf"/>
</dbReference>
<name>A0ABW4PRF6_9ACTN</name>
<reference evidence="6" key="1">
    <citation type="journal article" date="2019" name="Int. J. Syst. Evol. Microbiol.">
        <title>The Global Catalogue of Microorganisms (GCM) 10K type strain sequencing project: providing services to taxonomists for standard genome sequencing and annotation.</title>
        <authorList>
            <consortium name="The Broad Institute Genomics Platform"/>
            <consortium name="The Broad Institute Genome Sequencing Center for Infectious Disease"/>
            <person name="Wu L."/>
            <person name="Ma J."/>
        </authorList>
    </citation>
    <scope>NUCLEOTIDE SEQUENCE [LARGE SCALE GENOMIC DNA]</scope>
    <source>
        <strain evidence="6">CGMCC 4.7455</strain>
    </source>
</reference>
<dbReference type="NCBIfam" id="TIGR01509">
    <property type="entry name" value="HAD-SF-IA-v3"/>
    <property type="match status" value="1"/>
</dbReference>
<accession>A0ABW4PRF6</accession>
<dbReference type="InterPro" id="IPR023214">
    <property type="entry name" value="HAD_sf"/>
</dbReference>
<keyword evidence="6" id="KW-1185">Reference proteome</keyword>
<evidence type="ECO:0000313" key="6">
    <source>
        <dbReference type="Proteomes" id="UP001597365"/>
    </source>
</evidence>
<dbReference type="InterPro" id="IPR023198">
    <property type="entry name" value="PGP-like_dom2"/>
</dbReference>
<dbReference type="SFLD" id="SFLDS00003">
    <property type="entry name" value="Haloacid_Dehalogenase"/>
    <property type="match status" value="1"/>
</dbReference>
<gene>
    <name evidence="5" type="ORF">ACFSJS_27730</name>
</gene>